<sequence length="171" mass="17891">MVASGVQPAGPPVSPQGAAGSQVQAPVGQAQVGFSCWCGWSPAPGSPRSWLICVCPFSCCCWWGGFPWSSPSVVSAPGARSGLSYSAAVRGGQGSVGSARARAGNLPTSAARRNVVQLKWSGEGPPLSRREVIDQILEMGFRVMDIFAFIAPVGTGEYDVSFMRPELLDLF</sequence>
<name>A0ABN9H4N1_9NEOB</name>
<protein>
    <recommendedName>
        <fullName evidence="2">Zinc finger CCHC domain-containing protein</fullName>
    </recommendedName>
</protein>
<dbReference type="EMBL" id="CATNWA010019976">
    <property type="protein sequence ID" value="CAI9616099.1"/>
    <property type="molecule type" value="Genomic_DNA"/>
</dbReference>
<feature type="domain" description="Zinc finger CCHC" evidence="2">
    <location>
        <begin position="113"/>
        <end position="171"/>
    </location>
</feature>
<reference evidence="3" key="1">
    <citation type="submission" date="2023-05" db="EMBL/GenBank/DDBJ databases">
        <authorList>
            <person name="Stuckert A."/>
        </authorList>
    </citation>
    <scope>NUCLEOTIDE SEQUENCE</scope>
</reference>
<gene>
    <name evidence="3" type="ORF">SPARVUS_LOCUS15321768</name>
</gene>
<evidence type="ECO:0000259" key="2">
    <source>
        <dbReference type="Pfam" id="PF23057"/>
    </source>
</evidence>
<keyword evidence="4" id="KW-1185">Reference proteome</keyword>
<evidence type="ECO:0000256" key="1">
    <source>
        <dbReference type="SAM" id="MobiDB-lite"/>
    </source>
</evidence>
<organism evidence="3 4">
    <name type="scientific">Staurois parvus</name>
    <dbReference type="NCBI Taxonomy" id="386267"/>
    <lineage>
        <taxon>Eukaryota</taxon>
        <taxon>Metazoa</taxon>
        <taxon>Chordata</taxon>
        <taxon>Craniata</taxon>
        <taxon>Vertebrata</taxon>
        <taxon>Euteleostomi</taxon>
        <taxon>Amphibia</taxon>
        <taxon>Batrachia</taxon>
        <taxon>Anura</taxon>
        <taxon>Neobatrachia</taxon>
        <taxon>Ranoidea</taxon>
        <taxon>Ranidae</taxon>
        <taxon>Staurois</taxon>
    </lineage>
</organism>
<evidence type="ECO:0000313" key="3">
    <source>
        <dbReference type="EMBL" id="CAI9616099.1"/>
    </source>
</evidence>
<evidence type="ECO:0000313" key="4">
    <source>
        <dbReference type="Proteomes" id="UP001162483"/>
    </source>
</evidence>
<comment type="caution">
    <text evidence="3">The sequence shown here is derived from an EMBL/GenBank/DDBJ whole genome shotgun (WGS) entry which is preliminary data.</text>
</comment>
<proteinExistence type="predicted"/>
<dbReference type="Proteomes" id="UP001162483">
    <property type="component" value="Unassembled WGS sequence"/>
</dbReference>
<dbReference type="InterPro" id="IPR057810">
    <property type="entry name" value="RBD_ZCCHC3_1st"/>
</dbReference>
<dbReference type="Pfam" id="PF23057">
    <property type="entry name" value="RBD_ZCCHC3_1st"/>
    <property type="match status" value="1"/>
</dbReference>
<accession>A0ABN9H4N1</accession>
<feature type="region of interest" description="Disordered" evidence="1">
    <location>
        <begin position="1"/>
        <end position="22"/>
    </location>
</feature>